<comment type="similarity">
    <text evidence="3">Belongs to the acetyltransferase family. RimJ subfamily.</text>
</comment>
<dbReference type="Pfam" id="PF13302">
    <property type="entry name" value="Acetyltransf_3"/>
    <property type="match status" value="1"/>
</dbReference>
<dbReference type="EMBL" id="CP048810">
    <property type="protein sequence ID" value="QKS85886.1"/>
    <property type="molecule type" value="Genomic_DNA"/>
</dbReference>
<keyword evidence="2" id="KW-0012">Acyltransferase</keyword>
<dbReference type="GO" id="GO:0005737">
    <property type="term" value="C:cytoplasm"/>
    <property type="evidence" value="ECO:0007669"/>
    <property type="project" value="TreeGrafter"/>
</dbReference>
<keyword evidence="1 5" id="KW-0808">Transferase</keyword>
<dbReference type="InterPro" id="IPR016181">
    <property type="entry name" value="Acyl_CoA_acyltransferase"/>
</dbReference>
<dbReference type="GO" id="GO:0008999">
    <property type="term" value="F:protein-N-terminal-alanine acetyltransferase activity"/>
    <property type="evidence" value="ECO:0007669"/>
    <property type="project" value="TreeGrafter"/>
</dbReference>
<dbReference type="PROSITE" id="PS51186">
    <property type="entry name" value="GNAT"/>
    <property type="match status" value="1"/>
</dbReference>
<evidence type="ECO:0000256" key="1">
    <source>
        <dbReference type="ARBA" id="ARBA00022679"/>
    </source>
</evidence>
<keyword evidence="6" id="KW-1185">Reference proteome</keyword>
<feature type="domain" description="N-acetyltransferase" evidence="4">
    <location>
        <begin position="4"/>
        <end position="166"/>
    </location>
</feature>
<dbReference type="InterPro" id="IPR000182">
    <property type="entry name" value="GNAT_dom"/>
</dbReference>
<reference evidence="5 6" key="1">
    <citation type="submission" date="2020-02" db="EMBL/GenBank/DDBJ databases">
        <authorList>
            <person name="Liang J."/>
        </authorList>
    </citation>
    <scope>NUCLEOTIDE SEQUENCE [LARGE SCALE GENOMIC DNA]</scope>
    <source>
        <strain evidence="5 6">L22-9</strain>
    </source>
</reference>
<name>A0A6N1CNC4_9PSED</name>
<dbReference type="Proteomes" id="UP000509545">
    <property type="component" value="Chromosome"/>
</dbReference>
<dbReference type="RefSeq" id="WP_176689540.1">
    <property type="nucleotide sequence ID" value="NZ_CP048810.1"/>
</dbReference>
<dbReference type="AlphaFoldDB" id="A0A6N1CNC4"/>
<dbReference type="PANTHER" id="PTHR43792">
    <property type="entry name" value="GNAT FAMILY, PUTATIVE (AFU_ORTHOLOGUE AFUA_3G00765)-RELATED-RELATED"/>
    <property type="match status" value="1"/>
</dbReference>
<dbReference type="InterPro" id="IPR051531">
    <property type="entry name" value="N-acetyltransferase"/>
</dbReference>
<accession>A0A6N1CNC4</accession>
<protein>
    <submittedName>
        <fullName evidence="5">GNAT family N-acetyltransferase</fullName>
    </submittedName>
</protein>
<dbReference type="KEGG" id="pbz:GN234_01090"/>
<dbReference type="PANTHER" id="PTHR43792:SF8">
    <property type="entry name" value="[RIBOSOMAL PROTEIN US5]-ALANINE N-ACETYLTRANSFERASE"/>
    <property type="match status" value="1"/>
</dbReference>
<proteinExistence type="inferred from homology"/>
<evidence type="ECO:0000313" key="5">
    <source>
        <dbReference type="EMBL" id="QKS85886.1"/>
    </source>
</evidence>
<organism evidence="5 6">
    <name type="scientific">Pseudomonas bijieensis</name>
    <dbReference type="NCBI Taxonomy" id="2681983"/>
    <lineage>
        <taxon>Bacteria</taxon>
        <taxon>Pseudomonadati</taxon>
        <taxon>Pseudomonadota</taxon>
        <taxon>Gammaproteobacteria</taxon>
        <taxon>Pseudomonadales</taxon>
        <taxon>Pseudomonadaceae</taxon>
        <taxon>Pseudomonas</taxon>
    </lineage>
</organism>
<dbReference type="SUPFAM" id="SSF55729">
    <property type="entry name" value="Acyl-CoA N-acyltransferases (Nat)"/>
    <property type="match status" value="1"/>
</dbReference>
<evidence type="ECO:0000259" key="4">
    <source>
        <dbReference type="PROSITE" id="PS51186"/>
    </source>
</evidence>
<evidence type="ECO:0000313" key="6">
    <source>
        <dbReference type="Proteomes" id="UP000509545"/>
    </source>
</evidence>
<evidence type="ECO:0000256" key="2">
    <source>
        <dbReference type="ARBA" id="ARBA00023315"/>
    </source>
</evidence>
<dbReference type="Gene3D" id="3.40.630.30">
    <property type="match status" value="1"/>
</dbReference>
<evidence type="ECO:0000256" key="3">
    <source>
        <dbReference type="ARBA" id="ARBA00038502"/>
    </source>
</evidence>
<sequence length="166" mass="18335">MQPFRIRELEITDVQALLAFEIHNRAWFESQIDARDPAFYSLTGVTDHIESYLADFAAGAWHPFVIEDASGRIVGRANLKGIDVPHGCAEVGYRIDQRVCGQGLATLALKHLIQEAQMRWGLTGLVAYVYENNVGSKKVLERCGFVPGALSGSEEVEGGRRFALSI</sequence>
<gene>
    <name evidence="5" type="ORF">GN234_01090</name>
</gene>